<protein>
    <submittedName>
        <fullName evidence="1">Uncharacterized protein</fullName>
    </submittedName>
</protein>
<dbReference type="RefSeq" id="WP_065824004.1">
    <property type="nucleotide sequence ID" value="NZ_CAWMQZ010000119.1"/>
</dbReference>
<dbReference type="Proteomes" id="UP000093476">
    <property type="component" value="Unassembled WGS sequence"/>
</dbReference>
<name>A0A1C0U0W5_9GAMM</name>
<comment type="caution">
    <text evidence="1">The sequence shown here is derived from an EMBL/GenBank/DDBJ whole genome shotgun (WGS) entry which is preliminary data.</text>
</comment>
<dbReference type="PATRIC" id="fig|286156.4.peg.3710"/>
<dbReference type="InterPro" id="IPR045664">
    <property type="entry name" value="DUF6387"/>
</dbReference>
<proteinExistence type="predicted"/>
<sequence>MLMNEYYCLNWFDIEKYEKYVHSLNHEQWFLALQIRHEYWNFPAKIKELRSFYKENNYKSDIIDDKVEKYNQFINDIEIKTVLSLDYLNSNKEFLREYMELPLHTMSDVDLQLAAHQHSIGDLSSDEFIHKVLIEKDENYVNDNVLIYKGTEDSRPEWYLSVNLAAKDDVLYQAFKQFLAEERRKKKIFPRKDISEVEIKKFINLRLLQYLDLIIYCSAKNIVISNVVFAQILYPDIYDTNPIDRLRKTMPSLAKEVMEGDWLVASELKLSLVNRVK</sequence>
<dbReference type="AlphaFoldDB" id="A0A1C0U0W5"/>
<evidence type="ECO:0000313" key="1">
    <source>
        <dbReference type="EMBL" id="OCQ51525.1"/>
    </source>
</evidence>
<gene>
    <name evidence="1" type="ORF">Ppb6_03255</name>
</gene>
<dbReference type="EMBL" id="LOMY01000119">
    <property type="protein sequence ID" value="OCQ51525.1"/>
    <property type="molecule type" value="Genomic_DNA"/>
</dbReference>
<accession>A0A1C0U0W5</accession>
<reference evidence="1 2" key="1">
    <citation type="submission" date="2015-12" db="EMBL/GenBank/DDBJ databases">
        <title>Genome comparisons provide insights into the role of secondary metabolites in the pathogenic phase of the Photorhabdus life cycle.</title>
        <authorList>
            <person name="Tobias N.J."/>
            <person name="Mishra B."/>
            <person name="Gupta D.K."/>
            <person name="Thines M."/>
            <person name="Stinear T.P."/>
            <person name="Bode H.B."/>
        </authorList>
    </citation>
    <scope>NUCLEOTIDE SEQUENCE [LARGE SCALE GENOMIC DNA]</scope>
    <source>
        <strain evidence="1 2">PB68.1</strain>
    </source>
</reference>
<dbReference type="Pfam" id="PF19924">
    <property type="entry name" value="DUF6387"/>
    <property type="match status" value="1"/>
</dbReference>
<organism evidence="1 2">
    <name type="scientific">Photorhabdus australis subsp. thailandensis</name>
    <dbReference type="NCBI Taxonomy" id="2805096"/>
    <lineage>
        <taxon>Bacteria</taxon>
        <taxon>Pseudomonadati</taxon>
        <taxon>Pseudomonadota</taxon>
        <taxon>Gammaproteobacteria</taxon>
        <taxon>Enterobacterales</taxon>
        <taxon>Morganellaceae</taxon>
        <taxon>Photorhabdus</taxon>
    </lineage>
</organism>
<keyword evidence="2" id="KW-1185">Reference proteome</keyword>
<evidence type="ECO:0000313" key="2">
    <source>
        <dbReference type="Proteomes" id="UP000093476"/>
    </source>
</evidence>
<dbReference type="STRING" id="286156.Ppb6_03255"/>